<dbReference type="InterPro" id="IPR014014">
    <property type="entry name" value="RNA_helicase_DEAD_Q_motif"/>
</dbReference>
<dbReference type="RefSeq" id="XP_069210777.1">
    <property type="nucleotide sequence ID" value="XM_069350391.1"/>
</dbReference>
<evidence type="ECO:0000256" key="1">
    <source>
        <dbReference type="ARBA" id="ARBA00012552"/>
    </source>
</evidence>
<evidence type="ECO:0000256" key="6">
    <source>
        <dbReference type="PROSITE-ProRule" id="PRU00552"/>
    </source>
</evidence>
<organism evidence="12 13">
    <name type="scientific">Vanrija albida</name>
    <dbReference type="NCBI Taxonomy" id="181172"/>
    <lineage>
        <taxon>Eukaryota</taxon>
        <taxon>Fungi</taxon>
        <taxon>Dikarya</taxon>
        <taxon>Basidiomycota</taxon>
        <taxon>Agaricomycotina</taxon>
        <taxon>Tremellomycetes</taxon>
        <taxon>Trichosporonales</taxon>
        <taxon>Trichosporonaceae</taxon>
        <taxon>Vanrija</taxon>
    </lineage>
</organism>
<evidence type="ECO:0000259" key="11">
    <source>
        <dbReference type="PROSITE" id="PS51195"/>
    </source>
</evidence>
<comment type="similarity">
    <text evidence="7">Belongs to the DEAD box helicase family.</text>
</comment>
<dbReference type="Pfam" id="PF00270">
    <property type="entry name" value="DEAD"/>
    <property type="match status" value="1"/>
</dbReference>
<dbReference type="InterPro" id="IPR001650">
    <property type="entry name" value="Helicase_C-like"/>
</dbReference>
<dbReference type="InterPro" id="IPR027417">
    <property type="entry name" value="P-loop_NTPase"/>
</dbReference>
<evidence type="ECO:0000313" key="12">
    <source>
        <dbReference type="EMBL" id="KAL1410833.1"/>
    </source>
</evidence>
<feature type="compositionally biased region" description="Low complexity" evidence="8">
    <location>
        <begin position="98"/>
        <end position="120"/>
    </location>
</feature>
<dbReference type="PROSITE" id="PS51195">
    <property type="entry name" value="Q_MOTIF"/>
    <property type="match status" value="1"/>
</dbReference>
<evidence type="ECO:0000256" key="8">
    <source>
        <dbReference type="SAM" id="MobiDB-lite"/>
    </source>
</evidence>
<keyword evidence="13" id="KW-1185">Reference proteome</keyword>
<dbReference type="InterPro" id="IPR000629">
    <property type="entry name" value="RNA-helicase_DEAD-box_CS"/>
</dbReference>
<feature type="domain" description="Helicase ATP-binding" evidence="9">
    <location>
        <begin position="216"/>
        <end position="385"/>
    </location>
</feature>
<dbReference type="InterPro" id="IPR011545">
    <property type="entry name" value="DEAD/DEAH_box_helicase_dom"/>
</dbReference>
<dbReference type="PROSITE" id="PS00039">
    <property type="entry name" value="DEAD_ATP_HELICASE"/>
    <property type="match status" value="1"/>
</dbReference>
<feature type="compositionally biased region" description="Basic and acidic residues" evidence="8">
    <location>
        <begin position="121"/>
        <end position="130"/>
    </location>
</feature>
<feature type="short sequence motif" description="Q motif" evidence="6">
    <location>
        <begin position="183"/>
        <end position="211"/>
    </location>
</feature>
<keyword evidence="2 7" id="KW-0547">Nucleotide-binding</keyword>
<dbReference type="GeneID" id="95982819"/>
<comment type="caution">
    <text evidence="12">The sequence shown here is derived from an EMBL/GenBank/DDBJ whole genome shotgun (WGS) entry which is preliminary data.</text>
</comment>
<keyword evidence="4 7" id="KW-0347">Helicase</keyword>
<dbReference type="CDD" id="cd18787">
    <property type="entry name" value="SF2_C_DEAD"/>
    <property type="match status" value="1"/>
</dbReference>
<keyword evidence="3 7" id="KW-0378">Hydrolase</keyword>
<evidence type="ECO:0000259" key="10">
    <source>
        <dbReference type="PROSITE" id="PS51194"/>
    </source>
</evidence>
<sequence>MSPKDWADDVEEDEDEATSDLAKRLGAKLPDPSDAEPSSTTADSPAVASLASRIGGLSTDSQPPAAAPAPAKEKERPRLNPQAPLFAHSLAGVKADRTTPSSAPAETPAAAAAPAATPAPAEKKEEKPAEMNDDGWGPGPTNGNDGGGNDAASGLISSDSRFEVEVKLADLQADPNSPLYSAKTFEELPIHKDLLKGIYAAGFTKPSKIQEKALPLLLANPITNLIGQSQSGTGKTAAFTLDMLSRVDPALMTPQAICVAPSRELARQIQEVVDKLGQFTEIKTFLAVPGSWQKNVKIDKHILIGTPGTIYDMISRRGRIFDEKMIRVFVLDEADEMIQLQGLGDQTFNIKKMLPAGTQHVLFSATFPDHVRTFAQLFAPNANHIYLKQEEVTVDAIKQLYLVCDNEDGKFEALSRLYDSMTIGQSIVFVKRRATADEIASRLISEGHAVASLHGEKETGQRDEILDGFRNGKTKVLITTNVLARGIDIQQVNMVVNYDIPVLGPEQGWAVDLETYIHRIGRTGRFGRKGCSVTFVHDQRSQDEVNDIMQQTGRPMKKIDASNEADLEKLDKALKAAMKGPN</sequence>
<name>A0ABR3Q835_9TREE</name>
<dbReference type="EC" id="3.6.4.13" evidence="1"/>
<dbReference type="PROSITE" id="PS51192">
    <property type="entry name" value="HELICASE_ATP_BIND_1"/>
    <property type="match status" value="1"/>
</dbReference>
<evidence type="ECO:0000313" key="13">
    <source>
        <dbReference type="Proteomes" id="UP001565368"/>
    </source>
</evidence>
<evidence type="ECO:0000256" key="3">
    <source>
        <dbReference type="ARBA" id="ARBA00022801"/>
    </source>
</evidence>
<dbReference type="SMART" id="SM00487">
    <property type="entry name" value="DEXDc"/>
    <property type="match status" value="1"/>
</dbReference>
<gene>
    <name evidence="12" type="primary">DBP5</name>
    <name evidence="12" type="ORF">Q8F55_001776</name>
</gene>
<dbReference type="EMBL" id="JBBXJM010000002">
    <property type="protein sequence ID" value="KAL1410833.1"/>
    <property type="molecule type" value="Genomic_DNA"/>
</dbReference>
<dbReference type="Gene3D" id="3.40.50.300">
    <property type="entry name" value="P-loop containing nucleotide triphosphate hydrolases"/>
    <property type="match status" value="2"/>
</dbReference>
<dbReference type="GO" id="GO:0003724">
    <property type="term" value="F:RNA helicase activity"/>
    <property type="evidence" value="ECO:0007669"/>
    <property type="project" value="UniProtKB-EC"/>
</dbReference>
<feature type="domain" description="DEAD-box RNA helicase Q" evidence="11">
    <location>
        <begin position="183"/>
        <end position="211"/>
    </location>
</feature>
<protein>
    <recommendedName>
        <fullName evidence="1">RNA helicase</fullName>
        <ecNumber evidence="1">3.6.4.13</ecNumber>
    </recommendedName>
</protein>
<dbReference type="PROSITE" id="PS51194">
    <property type="entry name" value="HELICASE_CTER"/>
    <property type="match status" value="1"/>
</dbReference>
<reference evidence="12 13" key="1">
    <citation type="submission" date="2023-08" db="EMBL/GenBank/DDBJ databases">
        <title>Annotated Genome Sequence of Vanrija albida AlHP1.</title>
        <authorList>
            <person name="Herzog R."/>
        </authorList>
    </citation>
    <scope>NUCLEOTIDE SEQUENCE [LARGE SCALE GENOMIC DNA]</scope>
    <source>
        <strain evidence="12 13">AlHP1</strain>
    </source>
</reference>
<dbReference type="GO" id="GO:0016787">
    <property type="term" value="F:hydrolase activity"/>
    <property type="evidence" value="ECO:0007669"/>
    <property type="project" value="UniProtKB-KW"/>
</dbReference>
<evidence type="ECO:0000256" key="4">
    <source>
        <dbReference type="ARBA" id="ARBA00022806"/>
    </source>
</evidence>
<feature type="compositionally biased region" description="Acidic residues" evidence="8">
    <location>
        <begin position="8"/>
        <end position="18"/>
    </location>
</feature>
<dbReference type="Proteomes" id="UP001565368">
    <property type="component" value="Unassembled WGS sequence"/>
</dbReference>
<feature type="compositionally biased region" description="Gly residues" evidence="8">
    <location>
        <begin position="136"/>
        <end position="149"/>
    </location>
</feature>
<feature type="region of interest" description="Disordered" evidence="8">
    <location>
        <begin position="1"/>
        <end position="155"/>
    </location>
</feature>
<evidence type="ECO:0000256" key="2">
    <source>
        <dbReference type="ARBA" id="ARBA00022741"/>
    </source>
</evidence>
<evidence type="ECO:0000256" key="5">
    <source>
        <dbReference type="ARBA" id="ARBA00022840"/>
    </source>
</evidence>
<dbReference type="Pfam" id="PF00271">
    <property type="entry name" value="Helicase_C"/>
    <property type="match status" value="1"/>
</dbReference>
<feature type="domain" description="Helicase C-terminal" evidence="10">
    <location>
        <begin position="396"/>
        <end position="568"/>
    </location>
</feature>
<dbReference type="CDD" id="cd17963">
    <property type="entry name" value="DEADc_DDX19_DDX25"/>
    <property type="match status" value="1"/>
</dbReference>
<keyword evidence="5 7" id="KW-0067">ATP-binding</keyword>
<accession>A0ABR3Q835</accession>
<dbReference type="SMART" id="SM00490">
    <property type="entry name" value="HELICc"/>
    <property type="match status" value="1"/>
</dbReference>
<dbReference type="PANTHER" id="PTHR47958">
    <property type="entry name" value="ATP-DEPENDENT RNA HELICASE DBP3"/>
    <property type="match status" value="1"/>
</dbReference>
<proteinExistence type="inferred from homology"/>
<dbReference type="InterPro" id="IPR014001">
    <property type="entry name" value="Helicase_ATP-bd"/>
</dbReference>
<dbReference type="SUPFAM" id="SSF52540">
    <property type="entry name" value="P-loop containing nucleoside triphosphate hydrolases"/>
    <property type="match status" value="1"/>
</dbReference>
<evidence type="ECO:0000256" key="7">
    <source>
        <dbReference type="RuleBase" id="RU000492"/>
    </source>
</evidence>
<evidence type="ECO:0000259" key="9">
    <source>
        <dbReference type="PROSITE" id="PS51192"/>
    </source>
</evidence>